<dbReference type="Proteomes" id="UP000887579">
    <property type="component" value="Unplaced"/>
</dbReference>
<reference evidence="2" key="1">
    <citation type="submission" date="2022-11" db="UniProtKB">
        <authorList>
            <consortium name="WormBaseParasite"/>
        </authorList>
    </citation>
    <scope>IDENTIFICATION</scope>
</reference>
<dbReference type="WBParaSite" id="ES5_v2.g21617.t1">
    <property type="protein sequence ID" value="ES5_v2.g21617.t1"/>
    <property type="gene ID" value="ES5_v2.g21617"/>
</dbReference>
<evidence type="ECO:0000313" key="1">
    <source>
        <dbReference type="Proteomes" id="UP000887579"/>
    </source>
</evidence>
<protein>
    <submittedName>
        <fullName evidence="2">LRAT domain-containing protein</fullName>
    </submittedName>
</protein>
<sequence length="163" mass="17218">MTTETFKKSPWCDYPTILDHVQTGDLIECDEMGIMRHWAVYIGSLGANHYIVHRSGNDKADAVIKQELIQVLFLNRKCRVNNYLDERHSPNPPEVIVDRAISRVRQALVIGVAVATGSTLAGPSLIGATIESGSLLGSAASLGGPSSSGTSGSLGGSASLLLG</sequence>
<organism evidence="1 2">
    <name type="scientific">Panagrolaimus sp. ES5</name>
    <dbReference type="NCBI Taxonomy" id="591445"/>
    <lineage>
        <taxon>Eukaryota</taxon>
        <taxon>Metazoa</taxon>
        <taxon>Ecdysozoa</taxon>
        <taxon>Nematoda</taxon>
        <taxon>Chromadorea</taxon>
        <taxon>Rhabditida</taxon>
        <taxon>Tylenchina</taxon>
        <taxon>Panagrolaimomorpha</taxon>
        <taxon>Panagrolaimoidea</taxon>
        <taxon>Panagrolaimidae</taxon>
        <taxon>Panagrolaimus</taxon>
    </lineage>
</organism>
<evidence type="ECO:0000313" key="2">
    <source>
        <dbReference type="WBParaSite" id="ES5_v2.g21617.t1"/>
    </source>
</evidence>
<proteinExistence type="predicted"/>
<accession>A0AC34FW37</accession>
<name>A0AC34FW37_9BILA</name>